<comment type="caution">
    <text evidence="1">The sequence shown here is derived from an EMBL/GenBank/DDBJ whole genome shotgun (WGS) entry which is preliminary data.</text>
</comment>
<evidence type="ECO:0000313" key="2">
    <source>
        <dbReference type="Proteomes" id="UP000326554"/>
    </source>
</evidence>
<accession>A0A5J5GCK3</accession>
<dbReference type="AlphaFoldDB" id="A0A5J5GCK3"/>
<dbReference type="RefSeq" id="WP_150446668.1">
    <property type="nucleotide sequence ID" value="NZ_VYQE01000006.1"/>
</dbReference>
<dbReference type="EMBL" id="VYQE01000006">
    <property type="protein sequence ID" value="KAA9005761.1"/>
    <property type="molecule type" value="Genomic_DNA"/>
</dbReference>
<reference evidence="1 2" key="1">
    <citation type="submission" date="2019-09" db="EMBL/GenBank/DDBJ databases">
        <authorList>
            <person name="Park J.-S."/>
            <person name="Choi H.-J."/>
        </authorList>
    </citation>
    <scope>NUCLEOTIDE SEQUENCE [LARGE SCALE GENOMIC DNA]</scope>
    <source>
        <strain evidence="1 2">176SS1-4</strain>
    </source>
</reference>
<protein>
    <submittedName>
        <fullName evidence="1">Anti-sigma factor</fullName>
    </submittedName>
</protein>
<proteinExistence type="predicted"/>
<keyword evidence="2" id="KW-1185">Reference proteome</keyword>
<organism evidence="1 2">
    <name type="scientific">Histidinibacterium aquaticum</name>
    <dbReference type="NCBI Taxonomy" id="2613962"/>
    <lineage>
        <taxon>Bacteria</taxon>
        <taxon>Pseudomonadati</taxon>
        <taxon>Pseudomonadota</taxon>
        <taxon>Alphaproteobacteria</taxon>
        <taxon>Rhodobacterales</taxon>
        <taxon>Paracoccaceae</taxon>
        <taxon>Histidinibacterium</taxon>
    </lineage>
</organism>
<sequence length="263" mass="28457">MRPSDTLDVNAYLDGELGPEEAAQIEARLEDDPEALAQLETFARQKDDVAYALASISAKTPPNLKTARLERRLANALYNRTRPDRGTVLAPVLRGAVQLAAACAFVAVGWWGHANWTPPTQGVPEYVSEAVGAHQVFAEDLDRPAEFTPASIDSATEWFSTKIGVPVAAPDLGRYELTLVGARLLGTKEGPLAQFIYEGDGGARYSLTLARHPDDRPLSPLQVVDYPGRSVGYWSTPNLDFALVGSSDRPELQDIVTTLASNI</sequence>
<dbReference type="Proteomes" id="UP000326554">
    <property type="component" value="Unassembled WGS sequence"/>
</dbReference>
<name>A0A5J5GCK3_9RHOB</name>
<gene>
    <name evidence="1" type="ORF">F3S47_17855</name>
</gene>
<evidence type="ECO:0000313" key="1">
    <source>
        <dbReference type="EMBL" id="KAA9005761.1"/>
    </source>
</evidence>